<keyword evidence="2" id="KW-1185">Reference proteome</keyword>
<gene>
    <name evidence="1" type="ORF">LPU83_3091</name>
</gene>
<evidence type="ECO:0000313" key="2">
    <source>
        <dbReference type="Proteomes" id="UP000019443"/>
    </source>
</evidence>
<proteinExistence type="predicted"/>
<dbReference type="eggNOG" id="ENOG50310HB">
    <property type="taxonomic scope" value="Bacteria"/>
</dbReference>
<organism evidence="1 2">
    <name type="scientific">Rhizobium favelukesii</name>
    <dbReference type="NCBI Taxonomy" id="348824"/>
    <lineage>
        <taxon>Bacteria</taxon>
        <taxon>Pseudomonadati</taxon>
        <taxon>Pseudomonadota</taxon>
        <taxon>Alphaproteobacteria</taxon>
        <taxon>Hyphomicrobiales</taxon>
        <taxon>Rhizobiaceae</taxon>
        <taxon>Rhizobium/Agrobacterium group</taxon>
        <taxon>Rhizobium</taxon>
    </lineage>
</organism>
<sequence length="133" mass="15299">MPYKRYGLEENSDGSWRVIDYREGKAAEKNGEVLDRLPHDTASNLEFILNAQEKGKRTAKVAPQQHPKAHLMAAVRYSRRENLNNYWTVVDAVTGQPVVIDGVVMDMLLDEEAEELVERLNRNENEYGPFKRP</sequence>
<dbReference type="RefSeq" id="WP_309475149.1">
    <property type="nucleotide sequence ID" value="NZ_ATTO01000107.1"/>
</dbReference>
<reference evidence="1" key="1">
    <citation type="submission" date="2013-11" db="EMBL/GenBank/DDBJ databases">
        <title>Draft genome sequence of the broad-host-range Rhizobium sp. LPU83 strain, a member of the low-genetic diversity Oregon-like Rhizobium sp. group.</title>
        <authorList>
            <person name="Wibberg D."/>
            <person name="Puehler A."/>
            <person name="Schlueter A."/>
        </authorList>
    </citation>
    <scope>NUCLEOTIDE SEQUENCE [LARGE SCALE GENOMIC DNA]</scope>
    <source>
        <strain evidence="1">LPU83</strain>
    </source>
</reference>
<accession>W6RWT9</accession>
<dbReference type="Proteomes" id="UP000019443">
    <property type="component" value="Chromosome"/>
</dbReference>
<dbReference type="HOGENOM" id="CLU_1863569_0_0_5"/>
<dbReference type="EMBL" id="HG916852">
    <property type="protein sequence ID" value="CDM58741.1"/>
    <property type="molecule type" value="Genomic_DNA"/>
</dbReference>
<name>W6RWT9_9HYPH</name>
<dbReference type="AlphaFoldDB" id="W6RWT9"/>
<protein>
    <submittedName>
        <fullName evidence="1">Uncharacterized protein</fullName>
    </submittedName>
</protein>
<dbReference type="KEGG" id="rhl:LPU83_3091"/>
<evidence type="ECO:0000313" key="1">
    <source>
        <dbReference type="EMBL" id="CDM58741.1"/>
    </source>
</evidence>